<dbReference type="EMBL" id="KY290955">
    <property type="protein sequence ID" value="APU01674.1"/>
    <property type="molecule type" value="Genomic_DNA"/>
</dbReference>
<protein>
    <submittedName>
        <fullName evidence="1">Uncharacterized protein</fullName>
    </submittedName>
</protein>
<organism evidence="1 2">
    <name type="scientific">Aeromonas phage 65.2</name>
    <dbReference type="NCBI Taxonomy" id="1932896"/>
    <lineage>
        <taxon>Viruses</taxon>
        <taxon>Duplodnaviria</taxon>
        <taxon>Heunggongvirae</taxon>
        <taxon>Uroviricota</taxon>
        <taxon>Caudoviricetes</taxon>
        <taxon>Pantevenvirales</taxon>
        <taxon>Straboviridae</taxon>
        <taxon>Emmerichvirinae</taxon>
        <taxon>Ishigurovirus</taxon>
        <taxon>Ishigurovirus osborne</taxon>
    </lineage>
</organism>
<evidence type="ECO:0000313" key="1">
    <source>
        <dbReference type="EMBL" id="APU01674.1"/>
    </source>
</evidence>
<name>A0A219YCD6_9CAUD</name>
<dbReference type="Proteomes" id="UP000225215">
    <property type="component" value="Segment"/>
</dbReference>
<evidence type="ECO:0000313" key="2">
    <source>
        <dbReference type="Proteomes" id="UP000225215"/>
    </source>
</evidence>
<reference evidence="1 2" key="1">
    <citation type="journal article" date="2017" name="Sci. Rep.">
        <title>Characterization and diversity of phages infecting Aeromonas salmonicida subsp. salmonicida.</title>
        <authorList>
            <person name="Vincent A.T."/>
            <person name="Paquet V.E."/>
            <person name="Bernatchez A."/>
            <person name="Tremblay D.M."/>
            <person name="Moineau S."/>
            <person name="Charette S.J."/>
        </authorList>
    </citation>
    <scope>NUCLEOTIDE SEQUENCE [LARGE SCALE GENOMIC DNA]</scope>
</reference>
<proteinExistence type="predicted"/>
<sequence>MLKLYRFYWDAGRGGSVEGLFVEDSEVVEKYIGSDVYFGEILGKHSEVEGTLDREDLEIVTDDQEKIQWLISLMGYSLSGYNPMSYIRNNDEDDEYEEEE</sequence>
<accession>A0A219YCD6</accession>